<dbReference type="Proteomes" id="UP001292079">
    <property type="component" value="Unassembled WGS sequence"/>
</dbReference>
<reference evidence="2" key="2">
    <citation type="journal article" date="2023" name="Infect Dis Poverty">
        <title>Chromosome-scale genome of the human blood fluke Schistosoma mekongi and its implications for public health.</title>
        <authorList>
            <person name="Zhou M."/>
            <person name="Xu L."/>
            <person name="Xu D."/>
            <person name="Chen W."/>
            <person name="Khan J."/>
            <person name="Hu Y."/>
            <person name="Huang H."/>
            <person name="Wei H."/>
            <person name="Zhang Y."/>
            <person name="Chusongsang P."/>
            <person name="Tanasarnprasert K."/>
            <person name="Hu X."/>
            <person name="Limpanont Y."/>
            <person name="Lv Z."/>
        </authorList>
    </citation>
    <scope>NUCLEOTIDE SEQUENCE</scope>
    <source>
        <strain evidence="2">LV_2022a</strain>
    </source>
</reference>
<feature type="compositionally biased region" description="Low complexity" evidence="1">
    <location>
        <begin position="16"/>
        <end position="25"/>
    </location>
</feature>
<accession>A0AAE2D3N6</accession>
<feature type="compositionally biased region" description="Pro residues" evidence="1">
    <location>
        <begin position="135"/>
        <end position="147"/>
    </location>
</feature>
<reference evidence="2" key="1">
    <citation type="submission" date="2022-04" db="EMBL/GenBank/DDBJ databases">
        <authorList>
            <person name="Xu L."/>
            <person name="Lv Z."/>
        </authorList>
    </citation>
    <scope>NUCLEOTIDE SEQUENCE</scope>
    <source>
        <strain evidence="2">LV_2022a</strain>
    </source>
</reference>
<feature type="region of interest" description="Disordered" evidence="1">
    <location>
        <begin position="1"/>
        <end position="25"/>
    </location>
</feature>
<protein>
    <submittedName>
        <fullName evidence="2">Uncharacterized protein</fullName>
    </submittedName>
</protein>
<sequence length="210" mass="22263">MCGDQWNFLPLPRAPPSTSTSTLGTSILPLTSKPASTSPDTLGNFTFFAFLPLEPQPKVNFFDGTLTSTSGAETVPLTPNSPPLPTPPDTPILGTDADTSTSGTSKETSTSGFGRDTSTPPVGPETDTEASGFPTPAPPPIFRPPFGNPNLGGPMELLTSLTCPTIYVSIQIGVQVYLPTTSTLHFHISLRSFHLRLLLAQTKSEFRCLD</sequence>
<organism evidence="2 3">
    <name type="scientific">Schistosoma mekongi</name>
    <name type="common">Parasitic worm</name>
    <dbReference type="NCBI Taxonomy" id="38744"/>
    <lineage>
        <taxon>Eukaryota</taxon>
        <taxon>Metazoa</taxon>
        <taxon>Spiralia</taxon>
        <taxon>Lophotrochozoa</taxon>
        <taxon>Platyhelminthes</taxon>
        <taxon>Trematoda</taxon>
        <taxon>Digenea</taxon>
        <taxon>Strigeidida</taxon>
        <taxon>Schistosomatoidea</taxon>
        <taxon>Schistosomatidae</taxon>
        <taxon>Schistosoma</taxon>
    </lineage>
</organism>
<gene>
    <name evidence="2" type="ORF">MN116_000035</name>
</gene>
<proteinExistence type="predicted"/>
<keyword evidence="3" id="KW-1185">Reference proteome</keyword>
<evidence type="ECO:0000313" key="3">
    <source>
        <dbReference type="Proteomes" id="UP001292079"/>
    </source>
</evidence>
<comment type="caution">
    <text evidence="2">The sequence shown here is derived from an EMBL/GenBank/DDBJ whole genome shotgun (WGS) entry which is preliminary data.</text>
</comment>
<evidence type="ECO:0000313" key="2">
    <source>
        <dbReference type="EMBL" id="KAK4470007.1"/>
    </source>
</evidence>
<dbReference type="AlphaFoldDB" id="A0AAE2D3N6"/>
<feature type="compositionally biased region" description="Low complexity" evidence="1">
    <location>
        <begin position="91"/>
        <end position="111"/>
    </location>
</feature>
<dbReference type="EMBL" id="JALJAT010000004">
    <property type="protein sequence ID" value="KAK4470007.1"/>
    <property type="molecule type" value="Genomic_DNA"/>
</dbReference>
<feature type="region of interest" description="Disordered" evidence="1">
    <location>
        <begin position="70"/>
        <end position="148"/>
    </location>
</feature>
<name>A0AAE2D3N6_SCHME</name>
<feature type="compositionally biased region" description="Pro residues" evidence="1">
    <location>
        <begin position="79"/>
        <end position="90"/>
    </location>
</feature>
<evidence type="ECO:0000256" key="1">
    <source>
        <dbReference type="SAM" id="MobiDB-lite"/>
    </source>
</evidence>